<dbReference type="Proteomes" id="UP001367508">
    <property type="component" value="Unassembled WGS sequence"/>
</dbReference>
<keyword evidence="2" id="KW-1185">Reference proteome</keyword>
<dbReference type="EMBL" id="JAYMYQ010000001">
    <property type="protein sequence ID" value="KAK7363747.1"/>
    <property type="molecule type" value="Genomic_DNA"/>
</dbReference>
<reference evidence="1 2" key="1">
    <citation type="submission" date="2024-01" db="EMBL/GenBank/DDBJ databases">
        <title>The genomes of 5 underutilized Papilionoideae crops provide insights into root nodulation and disease resistanc.</title>
        <authorList>
            <person name="Jiang F."/>
        </authorList>
    </citation>
    <scope>NUCLEOTIDE SEQUENCE [LARGE SCALE GENOMIC DNA]</scope>
    <source>
        <strain evidence="1">LVBAO_FW01</strain>
        <tissue evidence="1">Leaves</tissue>
    </source>
</reference>
<dbReference type="AlphaFoldDB" id="A0AAN9MZX4"/>
<proteinExistence type="predicted"/>
<evidence type="ECO:0000313" key="2">
    <source>
        <dbReference type="Proteomes" id="UP001367508"/>
    </source>
</evidence>
<protein>
    <submittedName>
        <fullName evidence="1">Uncharacterized protein</fullName>
    </submittedName>
</protein>
<accession>A0AAN9MZX4</accession>
<gene>
    <name evidence="1" type="ORF">VNO77_05901</name>
</gene>
<organism evidence="1 2">
    <name type="scientific">Canavalia gladiata</name>
    <name type="common">Sword bean</name>
    <name type="synonym">Dolichos gladiatus</name>
    <dbReference type="NCBI Taxonomy" id="3824"/>
    <lineage>
        <taxon>Eukaryota</taxon>
        <taxon>Viridiplantae</taxon>
        <taxon>Streptophyta</taxon>
        <taxon>Embryophyta</taxon>
        <taxon>Tracheophyta</taxon>
        <taxon>Spermatophyta</taxon>
        <taxon>Magnoliopsida</taxon>
        <taxon>eudicotyledons</taxon>
        <taxon>Gunneridae</taxon>
        <taxon>Pentapetalae</taxon>
        <taxon>rosids</taxon>
        <taxon>fabids</taxon>
        <taxon>Fabales</taxon>
        <taxon>Fabaceae</taxon>
        <taxon>Papilionoideae</taxon>
        <taxon>50 kb inversion clade</taxon>
        <taxon>NPAAA clade</taxon>
        <taxon>indigoferoid/millettioid clade</taxon>
        <taxon>Phaseoleae</taxon>
        <taxon>Canavalia</taxon>
    </lineage>
</organism>
<comment type="caution">
    <text evidence="1">The sequence shown here is derived from an EMBL/GenBank/DDBJ whole genome shotgun (WGS) entry which is preliminary data.</text>
</comment>
<sequence length="112" mass="12212">MCTTFTVSVCMHLCINDPRSEEALKKKVDDREISGDKLGCSSSSLSLSLSACVLFPLLNTSAAAMMGLSLDATMYTHVPFCESGLLKPVIFFGAIEVRGRIFKPYSFFLVGF</sequence>
<name>A0AAN9MZX4_CANGL</name>
<evidence type="ECO:0000313" key="1">
    <source>
        <dbReference type="EMBL" id="KAK7363747.1"/>
    </source>
</evidence>